<dbReference type="EMBL" id="QPJC01000002">
    <property type="protein sequence ID" value="RCW46039.1"/>
    <property type="molecule type" value="Genomic_DNA"/>
</dbReference>
<reference evidence="1 2" key="1">
    <citation type="submission" date="2018-07" db="EMBL/GenBank/DDBJ databases">
        <title>Genomic Encyclopedia of Type Strains, Phase III (KMG-III): the genomes of soil and plant-associated and newly described type strains.</title>
        <authorList>
            <person name="Whitman W."/>
        </authorList>
    </citation>
    <scope>NUCLEOTIDE SEQUENCE [LARGE SCALE GENOMIC DNA]</scope>
    <source>
        <strain evidence="1 2">CECT 8575</strain>
    </source>
</reference>
<dbReference type="OrthoDB" id="191189at2"/>
<organism evidence="1 2">
    <name type="scientific">Halopolyspora algeriensis</name>
    <dbReference type="NCBI Taxonomy" id="1500506"/>
    <lineage>
        <taxon>Bacteria</taxon>
        <taxon>Bacillati</taxon>
        <taxon>Actinomycetota</taxon>
        <taxon>Actinomycetes</taxon>
        <taxon>Actinomycetes incertae sedis</taxon>
        <taxon>Halopolyspora</taxon>
    </lineage>
</organism>
<evidence type="ECO:0000313" key="1">
    <source>
        <dbReference type="EMBL" id="RCW46039.1"/>
    </source>
</evidence>
<dbReference type="RefSeq" id="WP_114451867.1">
    <property type="nucleotide sequence ID" value="NZ_QPJC01000002.1"/>
</dbReference>
<proteinExistence type="predicted"/>
<evidence type="ECO:0000313" key="2">
    <source>
        <dbReference type="Proteomes" id="UP000253495"/>
    </source>
</evidence>
<keyword evidence="2" id="KW-1185">Reference proteome</keyword>
<dbReference type="Proteomes" id="UP000253495">
    <property type="component" value="Unassembled WGS sequence"/>
</dbReference>
<comment type="caution">
    <text evidence="1">The sequence shown here is derived from an EMBL/GenBank/DDBJ whole genome shotgun (WGS) entry which is preliminary data.</text>
</comment>
<dbReference type="AlphaFoldDB" id="A0A368VW21"/>
<protein>
    <submittedName>
        <fullName evidence="1">Uncharacterized protein</fullName>
    </submittedName>
</protein>
<accession>A0A368VW21</accession>
<sequence>MAAPRVFPFRFAPAYRLAGLPFGVTGATTRVEVTDGQLLVRFGPWSLRSPVSNVVATTTTGPFSFLPTAGPAHLSLTDRGLTCATNGERGLCIQFAEPVGGIEPFGLIRHPAVTVTVADCRGLARMLHRTRPRRLRR</sequence>
<gene>
    <name evidence="1" type="ORF">DFQ14_102341</name>
</gene>
<name>A0A368VW21_9ACTN</name>